<dbReference type="InterPro" id="IPR009097">
    <property type="entry name" value="Cyclic_Pdiesterase"/>
</dbReference>
<dbReference type="RefSeq" id="WP_367920648.1">
    <property type="nucleotide sequence ID" value="NZ_BAABAC010000035.1"/>
</dbReference>
<evidence type="ECO:0000313" key="2">
    <source>
        <dbReference type="Proteomes" id="UP001597229"/>
    </source>
</evidence>
<dbReference type="Gene3D" id="3.90.1140.10">
    <property type="entry name" value="Cyclic phosphodiesterase"/>
    <property type="match status" value="1"/>
</dbReference>
<evidence type="ECO:0000313" key="1">
    <source>
        <dbReference type="EMBL" id="MFD1248230.1"/>
    </source>
</evidence>
<keyword evidence="1" id="KW-0436">Ligase</keyword>
<dbReference type="GO" id="GO:0016874">
    <property type="term" value="F:ligase activity"/>
    <property type="evidence" value="ECO:0007669"/>
    <property type="project" value="UniProtKB-KW"/>
</dbReference>
<accession>A0ABW3VZJ0</accession>
<organism evidence="1 2">
    <name type="scientific">Nocardioides ginsengisoli</name>
    <dbReference type="NCBI Taxonomy" id="363868"/>
    <lineage>
        <taxon>Bacteria</taxon>
        <taxon>Bacillati</taxon>
        <taxon>Actinomycetota</taxon>
        <taxon>Actinomycetes</taxon>
        <taxon>Propionibacteriales</taxon>
        <taxon>Nocardioidaceae</taxon>
        <taxon>Nocardioides</taxon>
    </lineage>
</organism>
<gene>
    <name evidence="1" type="ORF">ACFQ3F_10570</name>
</gene>
<sequence length="187" mass="20040">MLLRLAFVPPDSAIEGLRALGSRLAAERPGVHPVPPGLIDVPIAALGNVMDRDAKRLEDAMEEHLRLPGALHVEDAGCEQRDNGDIVLRLGGDVAGLAEAARRIGKAAERVHLYIDRRNFQPGVLTATTDEKRACSPLDRVLADIAAEAGAWTGLRWAVDDVALIRTRWVAGSPQSEIVGWVPLVAG</sequence>
<reference evidence="2" key="1">
    <citation type="journal article" date="2019" name="Int. J. Syst. Evol. Microbiol.">
        <title>The Global Catalogue of Microorganisms (GCM) 10K type strain sequencing project: providing services to taxonomists for standard genome sequencing and annotation.</title>
        <authorList>
            <consortium name="The Broad Institute Genomics Platform"/>
            <consortium name="The Broad Institute Genome Sequencing Center for Infectious Disease"/>
            <person name="Wu L."/>
            <person name="Ma J."/>
        </authorList>
    </citation>
    <scope>NUCLEOTIDE SEQUENCE [LARGE SCALE GENOMIC DNA]</scope>
    <source>
        <strain evidence="2">CCUG 52478</strain>
    </source>
</reference>
<dbReference type="Proteomes" id="UP001597229">
    <property type="component" value="Unassembled WGS sequence"/>
</dbReference>
<comment type="caution">
    <text evidence="1">The sequence shown here is derived from an EMBL/GenBank/DDBJ whole genome shotgun (WGS) entry which is preliminary data.</text>
</comment>
<protein>
    <submittedName>
        <fullName evidence="1">2'-5' RNA ligase family protein</fullName>
    </submittedName>
</protein>
<dbReference type="SUPFAM" id="SSF55144">
    <property type="entry name" value="LigT-like"/>
    <property type="match status" value="1"/>
</dbReference>
<dbReference type="EMBL" id="JBHTLX010000014">
    <property type="protein sequence ID" value="MFD1248230.1"/>
    <property type="molecule type" value="Genomic_DNA"/>
</dbReference>
<name>A0ABW3VZJ0_9ACTN</name>
<keyword evidence="2" id="KW-1185">Reference proteome</keyword>
<proteinExistence type="predicted"/>